<dbReference type="Proteomes" id="UP000612899">
    <property type="component" value="Unassembled WGS sequence"/>
</dbReference>
<reference evidence="2" key="1">
    <citation type="submission" date="2021-01" db="EMBL/GenBank/DDBJ databases">
        <title>Whole genome shotgun sequence of Rhizocola hellebori NBRC 109834.</title>
        <authorList>
            <person name="Komaki H."/>
            <person name="Tamura T."/>
        </authorList>
    </citation>
    <scope>NUCLEOTIDE SEQUENCE</scope>
    <source>
        <strain evidence="2">NBRC 109834</strain>
    </source>
</reference>
<keyword evidence="3" id="KW-1185">Reference proteome</keyword>
<gene>
    <name evidence="2" type="ORF">Rhe02_93180</name>
</gene>
<comment type="caution">
    <text evidence="2">The sequence shown here is derived from an EMBL/GenBank/DDBJ whole genome shotgun (WGS) entry which is preliminary data.</text>
</comment>
<sequence length="121" mass="12932">MFGMPATLRIAIVVLWAQFLAVLGLFAIYVVLLVRDPSILAFYVGAFGLIFTAALFFMILALGRFSTAARGGVFALELIVLAPAYYMITGGKAWLGLIIGLSAVAVIALLVLPPTNRVLSR</sequence>
<feature type="transmembrane region" description="Helical" evidence="1">
    <location>
        <begin position="12"/>
        <end position="34"/>
    </location>
</feature>
<protein>
    <submittedName>
        <fullName evidence="2">Uncharacterized protein</fullName>
    </submittedName>
</protein>
<keyword evidence="1" id="KW-0472">Membrane</keyword>
<evidence type="ECO:0000313" key="2">
    <source>
        <dbReference type="EMBL" id="GIH11251.1"/>
    </source>
</evidence>
<accession>A0A8J3QIG9</accession>
<feature type="transmembrane region" description="Helical" evidence="1">
    <location>
        <begin position="94"/>
        <end position="112"/>
    </location>
</feature>
<evidence type="ECO:0000313" key="3">
    <source>
        <dbReference type="Proteomes" id="UP000612899"/>
    </source>
</evidence>
<evidence type="ECO:0000256" key="1">
    <source>
        <dbReference type="SAM" id="Phobius"/>
    </source>
</evidence>
<dbReference type="EMBL" id="BONY01000124">
    <property type="protein sequence ID" value="GIH11251.1"/>
    <property type="molecule type" value="Genomic_DNA"/>
</dbReference>
<dbReference type="AlphaFoldDB" id="A0A8J3QIG9"/>
<feature type="transmembrane region" description="Helical" evidence="1">
    <location>
        <begin position="40"/>
        <end position="62"/>
    </location>
</feature>
<name>A0A8J3QIG9_9ACTN</name>
<proteinExistence type="predicted"/>
<keyword evidence="1" id="KW-1133">Transmembrane helix</keyword>
<organism evidence="2 3">
    <name type="scientific">Rhizocola hellebori</name>
    <dbReference type="NCBI Taxonomy" id="1392758"/>
    <lineage>
        <taxon>Bacteria</taxon>
        <taxon>Bacillati</taxon>
        <taxon>Actinomycetota</taxon>
        <taxon>Actinomycetes</taxon>
        <taxon>Micromonosporales</taxon>
        <taxon>Micromonosporaceae</taxon>
        <taxon>Rhizocola</taxon>
    </lineage>
</organism>
<keyword evidence="1" id="KW-0812">Transmembrane</keyword>
<feature type="transmembrane region" description="Helical" evidence="1">
    <location>
        <begin position="69"/>
        <end position="88"/>
    </location>
</feature>